<organism evidence="1">
    <name type="scientific">human gut metagenome</name>
    <dbReference type="NCBI Taxonomy" id="408170"/>
    <lineage>
        <taxon>unclassified sequences</taxon>
        <taxon>metagenomes</taxon>
        <taxon>organismal metagenomes</taxon>
    </lineage>
</organism>
<dbReference type="SUPFAM" id="SSF53335">
    <property type="entry name" value="S-adenosyl-L-methionine-dependent methyltransferases"/>
    <property type="match status" value="1"/>
</dbReference>
<evidence type="ECO:0000313" key="1">
    <source>
        <dbReference type="EMBL" id="EKC66309.1"/>
    </source>
</evidence>
<proteinExistence type="predicted"/>
<accession>K1TFN9</accession>
<sequence length="140" mass="16184">QTAGHEGAGRIRGYGCNLLDAEESFPTDRRYDAIWMSQFLDCFGEEEIRSILGRAARIMTDQTRLYIMETFWDRQKFEPAAFCLTLTSLYFTAIANGNSRMYHSETMQRLVEESGLEVETVHDFLGWGHSIMVCRKTDKH</sequence>
<dbReference type="GO" id="GO:0008168">
    <property type="term" value="F:methyltransferase activity"/>
    <property type="evidence" value="ECO:0007669"/>
    <property type="project" value="UniProtKB-KW"/>
</dbReference>
<gene>
    <name evidence="1" type="ORF">LEA_09882</name>
</gene>
<dbReference type="AlphaFoldDB" id="K1TFN9"/>
<name>K1TFN9_9ZZZZ</name>
<keyword evidence="1" id="KW-0489">Methyltransferase</keyword>
<comment type="caution">
    <text evidence="1">The sequence shown here is derived from an EMBL/GenBank/DDBJ whole genome shotgun (WGS) entry which is preliminary data.</text>
</comment>
<dbReference type="InterPro" id="IPR029063">
    <property type="entry name" value="SAM-dependent_MTases_sf"/>
</dbReference>
<reference evidence="1" key="1">
    <citation type="journal article" date="2013" name="Environ. Microbiol.">
        <title>Microbiota from the distal guts of lean and obese adolescents exhibit partial functional redundancy besides clear differences in community structure.</title>
        <authorList>
            <person name="Ferrer M."/>
            <person name="Ruiz A."/>
            <person name="Lanza F."/>
            <person name="Haange S.B."/>
            <person name="Oberbach A."/>
            <person name="Till H."/>
            <person name="Bargiela R."/>
            <person name="Campoy C."/>
            <person name="Segura M.T."/>
            <person name="Richter M."/>
            <person name="von Bergen M."/>
            <person name="Seifert J."/>
            <person name="Suarez A."/>
        </authorList>
    </citation>
    <scope>NUCLEOTIDE SEQUENCE</scope>
</reference>
<dbReference type="EMBL" id="AJWY01006632">
    <property type="protein sequence ID" value="EKC66309.1"/>
    <property type="molecule type" value="Genomic_DNA"/>
</dbReference>
<feature type="non-terminal residue" evidence="1">
    <location>
        <position position="1"/>
    </location>
</feature>
<dbReference type="GO" id="GO:0032259">
    <property type="term" value="P:methylation"/>
    <property type="evidence" value="ECO:0007669"/>
    <property type="project" value="UniProtKB-KW"/>
</dbReference>
<keyword evidence="1" id="KW-0808">Transferase</keyword>
<protein>
    <submittedName>
        <fullName evidence="1">O-methyltransferase</fullName>
    </submittedName>
</protein>
<dbReference type="Gene3D" id="3.40.50.150">
    <property type="entry name" value="Vaccinia Virus protein VP39"/>
    <property type="match status" value="1"/>
</dbReference>